<dbReference type="KEGG" id="hazt:108680462"/>
<reference evidence="2" key="1">
    <citation type="submission" date="2025-08" db="UniProtKB">
        <authorList>
            <consortium name="RefSeq"/>
        </authorList>
    </citation>
    <scope>IDENTIFICATION</scope>
    <source>
        <tissue evidence="2">Whole organism</tissue>
    </source>
</reference>
<keyword evidence="1" id="KW-1185">Reference proteome</keyword>
<sequence length="109" mass="11864">MPGLFVEEADEGSWAAVAQTFISLAPSGKRFGGLGLLGTRLRAPELRLLLQELYVNGVRTDDDGDTRAGVVKEVVYLHITDRMPPAGPAVPQNSQLQEALHLLLKSQRQ</sequence>
<proteinExistence type="predicted"/>
<dbReference type="AlphaFoldDB" id="A0A8B7PHH2"/>
<dbReference type="RefSeq" id="XP_018024771.1">
    <property type="nucleotide sequence ID" value="XM_018169282.2"/>
</dbReference>
<evidence type="ECO:0000313" key="2">
    <source>
        <dbReference type="RefSeq" id="XP_018024771.1"/>
    </source>
</evidence>
<accession>A0A8B7PHH2</accession>
<evidence type="ECO:0000313" key="1">
    <source>
        <dbReference type="Proteomes" id="UP000694843"/>
    </source>
</evidence>
<dbReference type="Proteomes" id="UP000694843">
    <property type="component" value="Unplaced"/>
</dbReference>
<gene>
    <name evidence="2" type="primary">LOC108680462</name>
</gene>
<organism evidence="1 2">
    <name type="scientific">Hyalella azteca</name>
    <name type="common">Amphipod</name>
    <dbReference type="NCBI Taxonomy" id="294128"/>
    <lineage>
        <taxon>Eukaryota</taxon>
        <taxon>Metazoa</taxon>
        <taxon>Ecdysozoa</taxon>
        <taxon>Arthropoda</taxon>
        <taxon>Crustacea</taxon>
        <taxon>Multicrustacea</taxon>
        <taxon>Malacostraca</taxon>
        <taxon>Eumalacostraca</taxon>
        <taxon>Peracarida</taxon>
        <taxon>Amphipoda</taxon>
        <taxon>Senticaudata</taxon>
        <taxon>Talitrida</taxon>
        <taxon>Talitroidea</taxon>
        <taxon>Hyalellidae</taxon>
        <taxon>Hyalella</taxon>
    </lineage>
</organism>
<dbReference type="GeneID" id="108680462"/>
<protein>
    <submittedName>
        <fullName evidence="2">Uncharacterized protein LOC108680462</fullName>
    </submittedName>
</protein>
<name>A0A8B7PHH2_HYAAZ</name>